<proteinExistence type="predicted"/>
<accession>A0A371G741</accession>
<keyword evidence="3" id="KW-1185">Reference proteome</keyword>
<name>A0A371G741_MUCPR</name>
<sequence length="214" mass="24908">MTYQPAQTIQAFNDLVTLFISIFATNKAKRLEVVDLFDIEQEKGENLKGYLAMFNNAMSNDSLALRKPSSMEEIRTQAEKYIEAEEDLIHQLEAEHQLGRHRAHARVGDEPVQFNHLKAKRAQILREVYHTQLLDFPPTIKRQLGFEREEWCNFHRTHGHTTKDWPSRSFRSRKRPAEMNSKPGNEPSPPFWGDALDGKIASTRKRHTRVVFIV</sequence>
<organism evidence="2 3">
    <name type="scientific">Mucuna pruriens</name>
    <name type="common">Velvet bean</name>
    <name type="synonym">Dolichos pruriens</name>
    <dbReference type="NCBI Taxonomy" id="157652"/>
    <lineage>
        <taxon>Eukaryota</taxon>
        <taxon>Viridiplantae</taxon>
        <taxon>Streptophyta</taxon>
        <taxon>Embryophyta</taxon>
        <taxon>Tracheophyta</taxon>
        <taxon>Spermatophyta</taxon>
        <taxon>Magnoliopsida</taxon>
        <taxon>eudicotyledons</taxon>
        <taxon>Gunneridae</taxon>
        <taxon>Pentapetalae</taxon>
        <taxon>rosids</taxon>
        <taxon>fabids</taxon>
        <taxon>Fabales</taxon>
        <taxon>Fabaceae</taxon>
        <taxon>Papilionoideae</taxon>
        <taxon>50 kb inversion clade</taxon>
        <taxon>NPAAA clade</taxon>
        <taxon>indigoferoid/millettioid clade</taxon>
        <taxon>Phaseoleae</taxon>
        <taxon>Mucuna</taxon>
    </lineage>
</organism>
<comment type="caution">
    <text evidence="2">The sequence shown here is derived from an EMBL/GenBank/DDBJ whole genome shotgun (WGS) entry which is preliminary data.</text>
</comment>
<feature type="non-terminal residue" evidence="2">
    <location>
        <position position="1"/>
    </location>
</feature>
<dbReference type="EMBL" id="QJKJ01006535">
    <property type="protein sequence ID" value="RDX86382.1"/>
    <property type="molecule type" value="Genomic_DNA"/>
</dbReference>
<protein>
    <recommendedName>
        <fullName evidence="4">Retrotransposon gag domain-containing protein</fullName>
    </recommendedName>
</protein>
<dbReference type="Proteomes" id="UP000257109">
    <property type="component" value="Unassembled WGS sequence"/>
</dbReference>
<reference evidence="2" key="1">
    <citation type="submission" date="2018-05" db="EMBL/GenBank/DDBJ databases">
        <title>Draft genome of Mucuna pruriens seed.</title>
        <authorList>
            <person name="Nnadi N.E."/>
            <person name="Vos R."/>
            <person name="Hasami M.H."/>
            <person name="Devisetty U.K."/>
            <person name="Aguiy J.C."/>
        </authorList>
    </citation>
    <scope>NUCLEOTIDE SEQUENCE [LARGE SCALE GENOMIC DNA]</scope>
    <source>
        <strain evidence="2">JCA_2017</strain>
    </source>
</reference>
<dbReference type="AlphaFoldDB" id="A0A371G741"/>
<dbReference type="OrthoDB" id="1740536at2759"/>
<feature type="region of interest" description="Disordered" evidence="1">
    <location>
        <begin position="157"/>
        <end position="192"/>
    </location>
</feature>
<evidence type="ECO:0000313" key="2">
    <source>
        <dbReference type="EMBL" id="RDX86382.1"/>
    </source>
</evidence>
<gene>
    <name evidence="2" type="ORF">CR513_32293</name>
</gene>
<evidence type="ECO:0000313" key="3">
    <source>
        <dbReference type="Proteomes" id="UP000257109"/>
    </source>
</evidence>
<evidence type="ECO:0008006" key="4">
    <source>
        <dbReference type="Google" id="ProtNLM"/>
    </source>
</evidence>
<evidence type="ECO:0000256" key="1">
    <source>
        <dbReference type="SAM" id="MobiDB-lite"/>
    </source>
</evidence>